<reference evidence="3 4" key="1">
    <citation type="submission" date="2019-04" db="EMBL/GenBank/DDBJ databases">
        <authorList>
            <person name="Jiang L."/>
        </authorList>
    </citation>
    <scope>NUCLEOTIDE SEQUENCE [LARGE SCALE GENOMIC DNA]</scope>
    <source>
        <strain evidence="3 4">YIM 131853</strain>
    </source>
</reference>
<dbReference type="NCBIfam" id="TIGR00026">
    <property type="entry name" value="hi_GC_TIGR00026"/>
    <property type="match status" value="1"/>
</dbReference>
<protein>
    <submittedName>
        <fullName evidence="3">Nitroreductase family deazaflavin-dependent oxidoreductase</fullName>
    </submittedName>
</protein>
<dbReference type="GO" id="GO:0016491">
    <property type="term" value="F:oxidoreductase activity"/>
    <property type="evidence" value="ECO:0007669"/>
    <property type="project" value="InterPro"/>
</dbReference>
<dbReference type="InterPro" id="IPR012349">
    <property type="entry name" value="Split_barrel_FMN-bd"/>
</dbReference>
<dbReference type="GO" id="GO:0070967">
    <property type="term" value="F:coenzyme F420 binding"/>
    <property type="evidence" value="ECO:0007669"/>
    <property type="project" value="TreeGrafter"/>
</dbReference>
<proteinExistence type="inferred from homology"/>
<evidence type="ECO:0000256" key="1">
    <source>
        <dbReference type="ARBA" id="ARBA00008710"/>
    </source>
</evidence>
<comment type="similarity">
    <text evidence="1">Belongs to the F420H(2)-dependent quinone reductase family.</text>
</comment>
<comment type="catalytic activity">
    <reaction evidence="2">
        <text>oxidized coenzyme F420-(gamma-L-Glu)(n) + a quinol + H(+) = reduced coenzyme F420-(gamma-L-Glu)(n) + a quinone</text>
        <dbReference type="Rhea" id="RHEA:39663"/>
        <dbReference type="Rhea" id="RHEA-COMP:12939"/>
        <dbReference type="Rhea" id="RHEA-COMP:14378"/>
        <dbReference type="ChEBI" id="CHEBI:15378"/>
        <dbReference type="ChEBI" id="CHEBI:24646"/>
        <dbReference type="ChEBI" id="CHEBI:132124"/>
        <dbReference type="ChEBI" id="CHEBI:133980"/>
        <dbReference type="ChEBI" id="CHEBI:139511"/>
    </reaction>
</comment>
<name>A0A4S4FGH8_9MICO</name>
<evidence type="ECO:0000313" key="4">
    <source>
        <dbReference type="Proteomes" id="UP000309133"/>
    </source>
</evidence>
<dbReference type="OrthoDB" id="8225825at2"/>
<gene>
    <name evidence="3" type="ORF">E6C64_17835</name>
</gene>
<evidence type="ECO:0000256" key="2">
    <source>
        <dbReference type="ARBA" id="ARBA00049106"/>
    </source>
</evidence>
<dbReference type="Proteomes" id="UP000309133">
    <property type="component" value="Unassembled WGS sequence"/>
</dbReference>
<dbReference type="EMBL" id="SSSM01000006">
    <property type="protein sequence ID" value="THG28814.1"/>
    <property type="molecule type" value="Genomic_DNA"/>
</dbReference>
<keyword evidence="4" id="KW-1185">Reference proteome</keyword>
<dbReference type="SUPFAM" id="SSF50475">
    <property type="entry name" value="FMN-binding split barrel"/>
    <property type="match status" value="1"/>
</dbReference>
<sequence>MDATDDGQPDQLQFNAQVIEQFRAGGEVQGLHRERLVLLTTTGRRSGEQITAPMMFHLDGGVPVVIASNMGALAHPGWFLNLEADPEVTVELPDKAYRSRAVVLDGAEYDRVWADVTRDSPFFLEHQAQTPRRIPLVSLPAL</sequence>
<dbReference type="Pfam" id="PF04075">
    <property type="entry name" value="F420H2_quin_red"/>
    <property type="match status" value="1"/>
</dbReference>
<dbReference type="PANTHER" id="PTHR39428">
    <property type="entry name" value="F420H(2)-DEPENDENT QUINONE REDUCTASE RV1261C"/>
    <property type="match status" value="1"/>
</dbReference>
<dbReference type="AlphaFoldDB" id="A0A4S4FGH8"/>
<accession>A0A4S4FGH8</accession>
<dbReference type="InterPro" id="IPR004378">
    <property type="entry name" value="F420H2_quin_Rdtase"/>
</dbReference>
<dbReference type="GO" id="GO:0005886">
    <property type="term" value="C:plasma membrane"/>
    <property type="evidence" value="ECO:0007669"/>
    <property type="project" value="TreeGrafter"/>
</dbReference>
<comment type="caution">
    <text evidence="3">The sequence shown here is derived from an EMBL/GenBank/DDBJ whole genome shotgun (WGS) entry which is preliminary data.</text>
</comment>
<dbReference type="Gene3D" id="2.30.110.10">
    <property type="entry name" value="Electron Transport, Fmn-binding Protein, Chain A"/>
    <property type="match status" value="1"/>
</dbReference>
<dbReference type="PANTHER" id="PTHR39428:SF1">
    <property type="entry name" value="F420H(2)-DEPENDENT QUINONE REDUCTASE RV1261C"/>
    <property type="match status" value="1"/>
</dbReference>
<evidence type="ECO:0000313" key="3">
    <source>
        <dbReference type="EMBL" id="THG28814.1"/>
    </source>
</evidence>
<organism evidence="3 4">
    <name type="scientific">Naasia lichenicola</name>
    <dbReference type="NCBI Taxonomy" id="2565933"/>
    <lineage>
        <taxon>Bacteria</taxon>
        <taxon>Bacillati</taxon>
        <taxon>Actinomycetota</taxon>
        <taxon>Actinomycetes</taxon>
        <taxon>Micrococcales</taxon>
        <taxon>Microbacteriaceae</taxon>
        <taxon>Naasia</taxon>
    </lineage>
</organism>